<evidence type="ECO:0000313" key="2">
    <source>
        <dbReference type="EMBL" id="KAK4466697.1"/>
    </source>
</evidence>
<reference evidence="2" key="2">
    <citation type="submission" date="2023-06" db="EMBL/GenBank/DDBJ databases">
        <authorList>
            <consortium name="Lawrence Berkeley National Laboratory"/>
            <person name="Mondo S.J."/>
            <person name="Hensen N."/>
            <person name="Bonometti L."/>
            <person name="Westerberg I."/>
            <person name="Brannstrom I.O."/>
            <person name="Guillou S."/>
            <person name="Cros-Aarteil S."/>
            <person name="Calhoun S."/>
            <person name="Haridas S."/>
            <person name="Kuo A."/>
            <person name="Pangilinan J."/>
            <person name="Riley R."/>
            <person name="Labutti K."/>
            <person name="Andreopoulos B."/>
            <person name="Lipzen A."/>
            <person name="Chen C."/>
            <person name="Yanf M."/>
            <person name="Daum C."/>
            <person name="Ng V."/>
            <person name="Clum A."/>
            <person name="Steindorff A."/>
            <person name="Ohm R."/>
            <person name="Martin F."/>
            <person name="Silar P."/>
            <person name="Natvig D."/>
            <person name="Lalanne C."/>
            <person name="Gautier V."/>
            <person name="Ament-Velasquez S.L."/>
            <person name="Kruys A."/>
            <person name="Hutchinson M.I."/>
            <person name="Powell A.J."/>
            <person name="Barry K."/>
            <person name="Miller A.N."/>
            <person name="Grigoriev I.V."/>
            <person name="Debuchy R."/>
            <person name="Gladieux P."/>
            <person name="Thoren M.H."/>
            <person name="Johannesson H."/>
        </authorList>
    </citation>
    <scope>NUCLEOTIDE SEQUENCE</scope>
    <source>
        <strain evidence="2">PSN324</strain>
    </source>
</reference>
<dbReference type="AlphaFoldDB" id="A0AAV9I0M8"/>
<organism evidence="2 3">
    <name type="scientific">Cladorrhinum samala</name>
    <dbReference type="NCBI Taxonomy" id="585594"/>
    <lineage>
        <taxon>Eukaryota</taxon>
        <taxon>Fungi</taxon>
        <taxon>Dikarya</taxon>
        <taxon>Ascomycota</taxon>
        <taxon>Pezizomycotina</taxon>
        <taxon>Sordariomycetes</taxon>
        <taxon>Sordariomycetidae</taxon>
        <taxon>Sordariales</taxon>
        <taxon>Podosporaceae</taxon>
        <taxon>Cladorrhinum</taxon>
    </lineage>
</organism>
<dbReference type="SUPFAM" id="SSF53335">
    <property type="entry name" value="S-adenosyl-L-methionine-dependent methyltransferases"/>
    <property type="match status" value="1"/>
</dbReference>
<dbReference type="Gene3D" id="3.40.50.150">
    <property type="entry name" value="Vaccinia Virus protein VP39"/>
    <property type="match status" value="1"/>
</dbReference>
<gene>
    <name evidence="2" type="ORF">QBC42DRAFT_216191</name>
</gene>
<evidence type="ECO:0000313" key="3">
    <source>
        <dbReference type="Proteomes" id="UP001321749"/>
    </source>
</evidence>
<accession>A0AAV9I0M8</accession>
<comment type="caution">
    <text evidence="2">The sequence shown here is derived from an EMBL/GenBank/DDBJ whole genome shotgun (WGS) entry which is preliminary data.</text>
</comment>
<dbReference type="Proteomes" id="UP001321749">
    <property type="component" value="Unassembled WGS sequence"/>
</dbReference>
<keyword evidence="3" id="KW-1185">Reference proteome</keyword>
<dbReference type="InterPro" id="IPR029063">
    <property type="entry name" value="SAM-dependent_MTases_sf"/>
</dbReference>
<name>A0AAV9I0M8_9PEZI</name>
<feature type="region of interest" description="Disordered" evidence="1">
    <location>
        <begin position="1"/>
        <end position="21"/>
    </location>
</feature>
<reference evidence="2" key="1">
    <citation type="journal article" date="2023" name="Mol. Phylogenet. Evol.">
        <title>Genome-scale phylogeny and comparative genomics of the fungal order Sordariales.</title>
        <authorList>
            <person name="Hensen N."/>
            <person name="Bonometti L."/>
            <person name="Westerberg I."/>
            <person name="Brannstrom I.O."/>
            <person name="Guillou S."/>
            <person name="Cros-Aarteil S."/>
            <person name="Calhoun S."/>
            <person name="Haridas S."/>
            <person name="Kuo A."/>
            <person name="Mondo S."/>
            <person name="Pangilinan J."/>
            <person name="Riley R."/>
            <person name="LaButti K."/>
            <person name="Andreopoulos B."/>
            <person name="Lipzen A."/>
            <person name="Chen C."/>
            <person name="Yan M."/>
            <person name="Daum C."/>
            <person name="Ng V."/>
            <person name="Clum A."/>
            <person name="Steindorff A."/>
            <person name="Ohm R.A."/>
            <person name="Martin F."/>
            <person name="Silar P."/>
            <person name="Natvig D.O."/>
            <person name="Lalanne C."/>
            <person name="Gautier V."/>
            <person name="Ament-Velasquez S.L."/>
            <person name="Kruys A."/>
            <person name="Hutchinson M.I."/>
            <person name="Powell A.J."/>
            <person name="Barry K."/>
            <person name="Miller A.N."/>
            <person name="Grigoriev I.V."/>
            <person name="Debuchy R."/>
            <person name="Gladieux P."/>
            <person name="Hiltunen Thoren M."/>
            <person name="Johannesson H."/>
        </authorList>
    </citation>
    <scope>NUCLEOTIDE SEQUENCE</scope>
    <source>
        <strain evidence="2">PSN324</strain>
    </source>
</reference>
<protein>
    <submittedName>
        <fullName evidence="2">Uncharacterized protein</fullName>
    </submittedName>
</protein>
<sequence length="389" mass="42875">MALKKNRTNNTAAAKTVPPHCVGNPNFDPSKAFADTENYEKALRALNEDSDFDKAIRTWFGIPDEDDYVYHAVASVTLRQAQRAVEVAREKGLCLWYDGVLGEGVNTPPPSSSDISAYTSLFLPSLSPSSTLKSFSSNARKSSVRGLVASHLASKRSSAITPPKSKKPPPNPYLDVWMWSCRVLNWCGPVPDQKLKGHHLLPVLMHHFGCAVPSHEALGIVKILAEDGNGKEKKKRKVVDVGSGNGYWSWMLRQGYGVDTVAVDNGQSEWRVHYLPSETINLSGTDYIASVADHKDIIMMLVYPVVGGAMSGTLEGSFTRDLMAAYKGDTVVVVGTQNHNGYTGFRDMTFDEYMEKEQKQNGWVKAVQIPLPSFAGKDEAMYVYHRVEA</sequence>
<dbReference type="PANTHER" id="PTHR39290:SF6">
    <property type="entry name" value="S-ADENOSYL-L-METHIONINE-DEPENDENT METHYLTRANSFERASES SUPERFAMILY PROTEIN"/>
    <property type="match status" value="1"/>
</dbReference>
<dbReference type="PANTHER" id="PTHR39290">
    <property type="entry name" value="C3H1-TYPE DOMAIN-CONTAINING PROTEIN-RELATED"/>
    <property type="match status" value="1"/>
</dbReference>
<evidence type="ECO:0000256" key="1">
    <source>
        <dbReference type="SAM" id="MobiDB-lite"/>
    </source>
</evidence>
<proteinExistence type="predicted"/>
<dbReference type="EMBL" id="MU864930">
    <property type="protein sequence ID" value="KAK4466697.1"/>
    <property type="molecule type" value="Genomic_DNA"/>
</dbReference>